<protein>
    <submittedName>
        <fullName evidence="2">Uncharacterized protein</fullName>
    </submittedName>
</protein>
<gene>
    <name evidence="2" type="ORF">ENN26_04130</name>
</gene>
<organism evidence="2">
    <name type="scientific">Thermofilum adornatum</name>
    <dbReference type="NCBI Taxonomy" id="1365176"/>
    <lineage>
        <taxon>Archaea</taxon>
        <taxon>Thermoproteota</taxon>
        <taxon>Thermoprotei</taxon>
        <taxon>Thermofilales</taxon>
        <taxon>Thermofilaceae</taxon>
        <taxon>Thermofilum</taxon>
    </lineage>
</organism>
<comment type="caution">
    <text evidence="2">The sequence shown here is derived from an EMBL/GenBank/DDBJ whole genome shotgun (WGS) entry which is preliminary data.</text>
</comment>
<keyword evidence="1" id="KW-0812">Transmembrane</keyword>
<reference evidence="2" key="1">
    <citation type="journal article" date="2020" name="mSystems">
        <title>Genome- and Community-Level Interaction Insights into Carbon Utilization and Element Cycling Functions of Hydrothermarchaeota in Hydrothermal Sediment.</title>
        <authorList>
            <person name="Zhou Z."/>
            <person name="Liu Y."/>
            <person name="Xu W."/>
            <person name="Pan J."/>
            <person name="Luo Z.H."/>
            <person name="Li M."/>
        </authorList>
    </citation>
    <scope>NUCLEOTIDE SEQUENCE [LARGE SCALE GENOMIC DNA]</scope>
    <source>
        <strain evidence="2">SpSt-116</strain>
    </source>
</reference>
<evidence type="ECO:0000256" key="1">
    <source>
        <dbReference type="SAM" id="Phobius"/>
    </source>
</evidence>
<dbReference type="AlphaFoldDB" id="A0A7C1GNF7"/>
<sequence>MDLTLVATGFGAYFFLLVVSYMLLSNPDIDQMWGGLLLAFSLLAVAIPSYYVVEEYQNILTEYVGGNILAMAMLVFFAWLFLYVFFKHIQPARGLFSSGWSEEAIYIVVAAYGAFFGAYFLVANLPLTVAFALLLFHLLISREVWRLAARARR</sequence>
<accession>A0A7C1GNF7</accession>
<dbReference type="EMBL" id="DSAY01000076">
    <property type="protein sequence ID" value="HDP14951.1"/>
    <property type="molecule type" value="Genomic_DNA"/>
</dbReference>
<name>A0A7C1GNF7_9CREN</name>
<proteinExistence type="predicted"/>
<feature type="transmembrane region" description="Helical" evidence="1">
    <location>
        <begin position="6"/>
        <end position="24"/>
    </location>
</feature>
<keyword evidence="1" id="KW-0472">Membrane</keyword>
<feature type="transmembrane region" description="Helical" evidence="1">
    <location>
        <begin position="65"/>
        <end position="84"/>
    </location>
</feature>
<feature type="transmembrane region" description="Helical" evidence="1">
    <location>
        <begin position="36"/>
        <end position="53"/>
    </location>
</feature>
<keyword evidence="1" id="KW-1133">Transmembrane helix</keyword>
<evidence type="ECO:0000313" key="2">
    <source>
        <dbReference type="EMBL" id="HDP14951.1"/>
    </source>
</evidence>
<feature type="transmembrane region" description="Helical" evidence="1">
    <location>
        <begin position="104"/>
        <end position="122"/>
    </location>
</feature>